<evidence type="ECO:0000256" key="1">
    <source>
        <dbReference type="SAM" id="MobiDB-lite"/>
    </source>
</evidence>
<feature type="region of interest" description="Disordered" evidence="1">
    <location>
        <begin position="103"/>
        <end position="129"/>
    </location>
</feature>
<dbReference type="AlphaFoldDB" id="A0AAU1UBP8"/>
<gene>
    <name evidence="2" type="ORF">OHU69_30270</name>
</gene>
<evidence type="ECO:0000313" key="2">
    <source>
        <dbReference type="EMBL" id="WTS14952.1"/>
    </source>
</evidence>
<protein>
    <submittedName>
        <fullName evidence="2">Uncharacterized protein</fullName>
    </submittedName>
</protein>
<name>A0AAU1UBP8_9ACTN</name>
<dbReference type="EMBL" id="CP108195">
    <property type="protein sequence ID" value="WTS14952.1"/>
    <property type="molecule type" value="Genomic_DNA"/>
</dbReference>
<reference evidence="2" key="1">
    <citation type="submission" date="2022-10" db="EMBL/GenBank/DDBJ databases">
        <title>The complete genomes of actinobacterial strains from the NBC collection.</title>
        <authorList>
            <person name="Joergensen T.S."/>
            <person name="Alvarez Arevalo M."/>
            <person name="Sterndorff E.B."/>
            <person name="Faurdal D."/>
            <person name="Vuksanovic O."/>
            <person name="Mourched A.-S."/>
            <person name="Charusanti P."/>
            <person name="Shaw S."/>
            <person name="Blin K."/>
            <person name="Weber T."/>
        </authorList>
    </citation>
    <scope>NUCLEOTIDE SEQUENCE</scope>
    <source>
        <strain evidence="2">NBC_00119</strain>
    </source>
</reference>
<sequence length="129" mass="13752">MIYQSHDAATVSRPRLLPWSNLGGNPCYLVGDGSGNSHLSRVADTVESVQLDMAEELLDHAADLLGDVEGEGEGEGRATAHQLRFLAARLAEALHDVHRIARSRGTRLSVPDGDDAEPADAELQKSAGQ</sequence>
<proteinExistence type="predicted"/>
<accession>A0AAU1UBP8</accession>
<organism evidence="2">
    <name type="scientific">Streptomyces sp. NBC_00119</name>
    <dbReference type="NCBI Taxonomy" id="2975659"/>
    <lineage>
        <taxon>Bacteria</taxon>
        <taxon>Bacillati</taxon>
        <taxon>Actinomycetota</taxon>
        <taxon>Actinomycetes</taxon>
        <taxon>Kitasatosporales</taxon>
        <taxon>Streptomycetaceae</taxon>
        <taxon>Streptomyces</taxon>
    </lineage>
</organism>